<keyword evidence="1" id="KW-0805">Transcription regulation</keyword>
<evidence type="ECO:0000256" key="1">
    <source>
        <dbReference type="ARBA" id="ARBA00023015"/>
    </source>
</evidence>
<dbReference type="Gene3D" id="1.10.357.10">
    <property type="entry name" value="Tetracycline Repressor, domain 2"/>
    <property type="match status" value="1"/>
</dbReference>
<dbReference type="InterPro" id="IPR050109">
    <property type="entry name" value="HTH-type_TetR-like_transc_reg"/>
</dbReference>
<name>A0A512DFE4_9CELL</name>
<feature type="domain" description="HTH tetR-type" evidence="5">
    <location>
        <begin position="19"/>
        <end position="78"/>
    </location>
</feature>
<comment type="caution">
    <text evidence="6">The sequence shown here is derived from an EMBL/GenBank/DDBJ whole genome shotgun (WGS) entry which is preliminary data.</text>
</comment>
<sequence length="217" mass="23514">MTDDGAALTPAGGLRRDAQRNRDRIVAAARELFAARGLTVGFNEIAHHAGVGVGTVYNRFADKDELIRAALQEPARELLRVAAEARATERARDGLRLLLDRIVALLAANLGLRDIVLTFDERTVPEPGPAIGEALGDLLARAAAEGDLRDDVTTHDLVVLFWMVTEVARHTPDHPTTYRRYLQLLVDGLTTSGAPLDVPASPEATGELSRLWASRGR</sequence>
<reference evidence="6 7" key="1">
    <citation type="submission" date="2019-07" db="EMBL/GenBank/DDBJ databases">
        <title>Whole genome shotgun sequence of Cellulomonas aerilata NBRC 106308.</title>
        <authorList>
            <person name="Hosoyama A."/>
            <person name="Uohara A."/>
            <person name="Ohji S."/>
            <person name="Ichikawa N."/>
        </authorList>
    </citation>
    <scope>NUCLEOTIDE SEQUENCE [LARGE SCALE GENOMIC DNA]</scope>
    <source>
        <strain evidence="6 7">NBRC 106308</strain>
    </source>
</reference>
<dbReference type="PANTHER" id="PTHR30055:SF234">
    <property type="entry name" value="HTH-TYPE TRANSCRIPTIONAL REGULATOR BETI"/>
    <property type="match status" value="1"/>
</dbReference>
<dbReference type="Pfam" id="PF21597">
    <property type="entry name" value="TetR_C_43"/>
    <property type="match status" value="1"/>
</dbReference>
<dbReference type="EMBL" id="BJYY01000018">
    <property type="protein sequence ID" value="GEO35219.1"/>
    <property type="molecule type" value="Genomic_DNA"/>
</dbReference>
<dbReference type="AlphaFoldDB" id="A0A512DFE4"/>
<dbReference type="InterPro" id="IPR049445">
    <property type="entry name" value="TetR_SbtR-like_C"/>
</dbReference>
<keyword evidence="7" id="KW-1185">Reference proteome</keyword>
<dbReference type="PANTHER" id="PTHR30055">
    <property type="entry name" value="HTH-TYPE TRANSCRIPTIONAL REGULATOR RUTR"/>
    <property type="match status" value="1"/>
</dbReference>
<evidence type="ECO:0000313" key="6">
    <source>
        <dbReference type="EMBL" id="GEO35219.1"/>
    </source>
</evidence>
<dbReference type="PRINTS" id="PR00455">
    <property type="entry name" value="HTHTETR"/>
</dbReference>
<dbReference type="InterPro" id="IPR009057">
    <property type="entry name" value="Homeodomain-like_sf"/>
</dbReference>
<dbReference type="GO" id="GO:0000976">
    <property type="term" value="F:transcription cis-regulatory region binding"/>
    <property type="evidence" value="ECO:0007669"/>
    <property type="project" value="TreeGrafter"/>
</dbReference>
<dbReference type="OrthoDB" id="3192968at2"/>
<evidence type="ECO:0000256" key="2">
    <source>
        <dbReference type="ARBA" id="ARBA00023125"/>
    </source>
</evidence>
<dbReference type="InterPro" id="IPR001647">
    <property type="entry name" value="HTH_TetR"/>
</dbReference>
<gene>
    <name evidence="6" type="ORF">CAE01nite_29440</name>
</gene>
<dbReference type="InterPro" id="IPR036271">
    <property type="entry name" value="Tet_transcr_reg_TetR-rel_C_sf"/>
</dbReference>
<keyword evidence="3" id="KW-0804">Transcription</keyword>
<accession>A0A512DFE4</accession>
<dbReference type="RefSeq" id="WP_146906073.1">
    <property type="nucleotide sequence ID" value="NZ_BAAARM010000005.1"/>
</dbReference>
<dbReference type="GO" id="GO:0003700">
    <property type="term" value="F:DNA-binding transcription factor activity"/>
    <property type="evidence" value="ECO:0007669"/>
    <property type="project" value="TreeGrafter"/>
</dbReference>
<evidence type="ECO:0000313" key="7">
    <source>
        <dbReference type="Proteomes" id="UP000321181"/>
    </source>
</evidence>
<evidence type="ECO:0000256" key="4">
    <source>
        <dbReference type="PROSITE-ProRule" id="PRU00335"/>
    </source>
</evidence>
<dbReference type="Pfam" id="PF00440">
    <property type="entry name" value="TetR_N"/>
    <property type="match status" value="1"/>
</dbReference>
<feature type="DNA-binding region" description="H-T-H motif" evidence="4">
    <location>
        <begin position="41"/>
        <end position="60"/>
    </location>
</feature>
<protein>
    <submittedName>
        <fullName evidence="6">TetR family transcriptional regulator</fullName>
    </submittedName>
</protein>
<organism evidence="6 7">
    <name type="scientific">Cellulomonas aerilata</name>
    <dbReference type="NCBI Taxonomy" id="515326"/>
    <lineage>
        <taxon>Bacteria</taxon>
        <taxon>Bacillati</taxon>
        <taxon>Actinomycetota</taxon>
        <taxon>Actinomycetes</taxon>
        <taxon>Micrococcales</taxon>
        <taxon>Cellulomonadaceae</taxon>
        <taxon>Cellulomonas</taxon>
    </lineage>
</organism>
<keyword evidence="2 4" id="KW-0238">DNA-binding</keyword>
<proteinExistence type="predicted"/>
<dbReference type="Proteomes" id="UP000321181">
    <property type="component" value="Unassembled WGS sequence"/>
</dbReference>
<dbReference type="SUPFAM" id="SSF48498">
    <property type="entry name" value="Tetracyclin repressor-like, C-terminal domain"/>
    <property type="match status" value="1"/>
</dbReference>
<evidence type="ECO:0000256" key="3">
    <source>
        <dbReference type="ARBA" id="ARBA00023163"/>
    </source>
</evidence>
<evidence type="ECO:0000259" key="5">
    <source>
        <dbReference type="PROSITE" id="PS50977"/>
    </source>
</evidence>
<dbReference type="SUPFAM" id="SSF46689">
    <property type="entry name" value="Homeodomain-like"/>
    <property type="match status" value="1"/>
</dbReference>
<dbReference type="PROSITE" id="PS50977">
    <property type="entry name" value="HTH_TETR_2"/>
    <property type="match status" value="1"/>
</dbReference>